<gene>
    <name evidence="1" type="ORF">Rain11_1594</name>
</gene>
<protein>
    <submittedName>
        <fullName evidence="1">AlwI restriction endonuclease</fullName>
    </submittedName>
</protein>
<dbReference type="OrthoDB" id="5314016at2"/>
<comment type="caution">
    <text evidence="1">The sequence shown here is derived from an EMBL/GenBank/DDBJ whole genome shotgun (WGS) entry which is preliminary data.</text>
</comment>
<name>A0A2N3IE84_9BACT</name>
<evidence type="ECO:0000313" key="1">
    <source>
        <dbReference type="EMBL" id="PKQ68616.1"/>
    </source>
</evidence>
<organism evidence="1 2">
    <name type="scientific">Raineya orbicola</name>
    <dbReference type="NCBI Taxonomy" id="2016530"/>
    <lineage>
        <taxon>Bacteria</taxon>
        <taxon>Pseudomonadati</taxon>
        <taxon>Bacteroidota</taxon>
        <taxon>Cytophagia</taxon>
        <taxon>Cytophagales</taxon>
        <taxon>Raineyaceae</taxon>
        <taxon>Raineya</taxon>
    </lineage>
</organism>
<dbReference type="EMBL" id="NKXO01000023">
    <property type="protein sequence ID" value="PKQ68616.1"/>
    <property type="molecule type" value="Genomic_DNA"/>
</dbReference>
<dbReference type="GO" id="GO:0004519">
    <property type="term" value="F:endonuclease activity"/>
    <property type="evidence" value="ECO:0007669"/>
    <property type="project" value="UniProtKB-KW"/>
</dbReference>
<dbReference type="Gene3D" id="3.40.91.50">
    <property type="match status" value="1"/>
</dbReference>
<proteinExistence type="predicted"/>
<sequence length="514" mass="60432">MKKQRSNYKPLLFTTTIRNPERLKDFLKILAEYEQEVLTDEIVEKISKKLIQKGLYQPTRVSSEIKKKWKNNEDLTLSEVEKVFADNPQKHKEAGFSKGWASRFDTWFKLAKELGFVYYALNEKIIFSQTGKMLLDTENPSNEILVFANAFAKYQRNNPFRKVLNTNKPLILLLQTILLLKNDKEQTQAGITRQEIPLLLCWQNDNASDLYLKIKELRNNYGYTPSNEIILEICDRLLDRIKRDEKSILVDYTDEFIRKMRLTGLISLRGGGRFIDINTKEEKAIAYILKEYAQTKNFHSEKDFFEYIGTIDHTLLEQFTSYRQKEVTQKKDLEKWLNYFSWETIKNEMLLLAYGKNSKNEILRFIEASLRLEFLTTLSVIKKIPHLNIKPNYISDDEGLPTCFAPANLPDIECYENDRIFLLEVTLLKGVTQHIRESYSVQRHLESFLEKNSKTYSILISPKAHIDTCRHSAYIRSQYGYEVRVLDIDLFLEQLENLNTLYKVAFDKTSCENT</sequence>
<keyword evidence="1" id="KW-0540">Nuclease</keyword>
<evidence type="ECO:0000313" key="2">
    <source>
        <dbReference type="Proteomes" id="UP000233387"/>
    </source>
</evidence>
<dbReference type="RefSeq" id="WP_101358861.1">
    <property type="nucleotide sequence ID" value="NZ_NKXO01000023.1"/>
</dbReference>
<dbReference type="AlphaFoldDB" id="A0A2N3IE84"/>
<keyword evidence="1" id="KW-0378">Hydrolase</keyword>
<dbReference type="Pfam" id="PF09491">
    <property type="entry name" value="RE_AlwI"/>
    <property type="match status" value="2"/>
</dbReference>
<reference evidence="1 2" key="1">
    <citation type="submission" date="2017-06" db="EMBL/GenBank/DDBJ databases">
        <title>Raineya orbicola gen. nov., sp. nov. a slightly thermophilic bacterium of the phylum Bacteroidetes and the description of Raineyaceae fam. nov.</title>
        <authorList>
            <person name="Albuquerque L."/>
            <person name="Polonia A.R.M."/>
            <person name="Barroso C."/>
            <person name="Froufe H.J.C."/>
            <person name="Lage O."/>
            <person name="Lobo-Da-Cunha A."/>
            <person name="Egas C."/>
            <person name="Da Costa M.S."/>
        </authorList>
    </citation>
    <scope>NUCLEOTIDE SEQUENCE [LARGE SCALE GENOMIC DNA]</scope>
    <source>
        <strain evidence="1 2">SPSPC-11</strain>
    </source>
</reference>
<dbReference type="Proteomes" id="UP000233387">
    <property type="component" value="Unassembled WGS sequence"/>
</dbReference>
<keyword evidence="2" id="KW-1185">Reference proteome</keyword>
<keyword evidence="1" id="KW-0255">Endonuclease</keyword>
<accession>A0A2N3IE84</accession>
<dbReference type="InterPro" id="IPR018573">
    <property type="entry name" value="Restrct_endonuc_II_AlwI"/>
</dbReference>